<protein>
    <recommendedName>
        <fullName evidence="3">Conserved oligomeric Golgi complex subunit 2</fullName>
    </recommendedName>
    <alternativeName>
        <fullName evidence="8">Component of oligomeric Golgi complex 2</fullName>
    </alternativeName>
</protein>
<evidence type="ECO:0000259" key="10">
    <source>
        <dbReference type="Pfam" id="PF12022"/>
    </source>
</evidence>
<evidence type="ECO:0000256" key="3">
    <source>
        <dbReference type="ARBA" id="ARBA00020977"/>
    </source>
</evidence>
<dbReference type="GO" id="GO:0017119">
    <property type="term" value="C:Golgi transport complex"/>
    <property type="evidence" value="ECO:0000318"/>
    <property type="project" value="GO_Central"/>
</dbReference>
<evidence type="ECO:0000256" key="2">
    <source>
        <dbReference type="ARBA" id="ARBA00007603"/>
    </source>
</evidence>
<comment type="subcellular location">
    <subcellularLocation>
        <location evidence="1">Golgi apparatus membrane</location>
        <topology evidence="1">Peripheral membrane protein</topology>
    </subcellularLocation>
</comment>
<evidence type="ECO:0000313" key="12">
    <source>
        <dbReference type="Proteomes" id="UP000009022"/>
    </source>
</evidence>
<dbReference type="FunCoup" id="B3S0S2">
    <property type="interactions" value="2366"/>
</dbReference>
<dbReference type="InParanoid" id="B3S0S2"/>
<organism evidence="11 12">
    <name type="scientific">Trichoplax adhaerens</name>
    <name type="common">Trichoplax reptans</name>
    <dbReference type="NCBI Taxonomy" id="10228"/>
    <lineage>
        <taxon>Eukaryota</taxon>
        <taxon>Metazoa</taxon>
        <taxon>Placozoa</taxon>
        <taxon>Uniplacotomia</taxon>
        <taxon>Trichoplacea</taxon>
        <taxon>Trichoplacidae</taxon>
        <taxon>Trichoplax</taxon>
    </lineage>
</organism>
<name>B3S0S2_TRIAD</name>
<evidence type="ECO:0000256" key="7">
    <source>
        <dbReference type="ARBA" id="ARBA00023136"/>
    </source>
</evidence>
<reference evidence="11 12" key="1">
    <citation type="journal article" date="2008" name="Nature">
        <title>The Trichoplax genome and the nature of placozoans.</title>
        <authorList>
            <person name="Srivastava M."/>
            <person name="Begovic E."/>
            <person name="Chapman J."/>
            <person name="Putnam N.H."/>
            <person name="Hellsten U."/>
            <person name="Kawashima T."/>
            <person name="Kuo A."/>
            <person name="Mitros T."/>
            <person name="Salamov A."/>
            <person name="Carpenter M.L."/>
            <person name="Signorovitch A.Y."/>
            <person name="Moreno M.A."/>
            <person name="Kamm K."/>
            <person name="Grimwood J."/>
            <person name="Schmutz J."/>
            <person name="Shapiro H."/>
            <person name="Grigoriev I.V."/>
            <person name="Buss L.W."/>
            <person name="Schierwater B."/>
            <person name="Dellaporta S.L."/>
            <person name="Rokhsar D.S."/>
        </authorList>
    </citation>
    <scope>NUCLEOTIDE SEQUENCE [LARGE SCALE GENOMIC DNA]</scope>
    <source>
        <strain evidence="11 12">Grell-BS-1999</strain>
    </source>
</reference>
<dbReference type="InterPro" id="IPR024602">
    <property type="entry name" value="COG_su2_N"/>
</dbReference>
<evidence type="ECO:0000259" key="9">
    <source>
        <dbReference type="Pfam" id="PF06148"/>
    </source>
</evidence>
<dbReference type="GO" id="GO:0006891">
    <property type="term" value="P:intra-Golgi vesicle-mediated transport"/>
    <property type="evidence" value="ECO:0000318"/>
    <property type="project" value="GO_Central"/>
</dbReference>
<evidence type="ECO:0000256" key="8">
    <source>
        <dbReference type="ARBA" id="ARBA00031344"/>
    </source>
</evidence>
<keyword evidence="6" id="KW-0333">Golgi apparatus</keyword>
<dbReference type="EMBL" id="DS985246">
    <property type="protein sequence ID" value="EDV23691.1"/>
    <property type="molecule type" value="Genomic_DNA"/>
</dbReference>
<dbReference type="eggNOG" id="KOG2307">
    <property type="taxonomic scope" value="Eukaryota"/>
</dbReference>
<gene>
    <name evidence="11" type="ORF">TRIADDRAFT_26404</name>
</gene>
<dbReference type="GO" id="GO:0000139">
    <property type="term" value="C:Golgi membrane"/>
    <property type="evidence" value="ECO:0007669"/>
    <property type="project" value="UniProtKB-SubCell"/>
</dbReference>
<dbReference type="GO" id="GO:0015031">
    <property type="term" value="P:protein transport"/>
    <property type="evidence" value="ECO:0007669"/>
    <property type="project" value="UniProtKB-KW"/>
</dbReference>
<evidence type="ECO:0000256" key="4">
    <source>
        <dbReference type="ARBA" id="ARBA00022448"/>
    </source>
</evidence>
<evidence type="ECO:0000256" key="5">
    <source>
        <dbReference type="ARBA" id="ARBA00022927"/>
    </source>
</evidence>
<feature type="domain" description="Conserved oligomeric Golgi complex subunit 2 N-terminal" evidence="9">
    <location>
        <begin position="29"/>
        <end position="102"/>
    </location>
</feature>
<dbReference type="PANTHER" id="PTHR12961:SF0">
    <property type="entry name" value="CONSERVED OLIGOMERIC GOLGI COMPLEX SUBUNIT 2"/>
    <property type="match status" value="1"/>
</dbReference>
<evidence type="ECO:0000256" key="1">
    <source>
        <dbReference type="ARBA" id="ARBA00004395"/>
    </source>
</evidence>
<comment type="similarity">
    <text evidence="2">Belongs to the COG2 family.</text>
</comment>
<dbReference type="HOGENOM" id="CLU_005470_1_0_1"/>
<evidence type="ECO:0000313" key="11">
    <source>
        <dbReference type="EMBL" id="EDV23691.1"/>
    </source>
</evidence>
<evidence type="ECO:0000256" key="6">
    <source>
        <dbReference type="ARBA" id="ARBA00023034"/>
    </source>
</evidence>
<dbReference type="STRING" id="10228.B3S0S2"/>
<dbReference type="InterPro" id="IPR024603">
    <property type="entry name" value="COG_complex_COG2_C"/>
</dbReference>
<dbReference type="GeneID" id="6754797"/>
<dbReference type="InterPro" id="IPR009316">
    <property type="entry name" value="COG2"/>
</dbReference>
<keyword evidence="12" id="KW-1185">Reference proteome</keyword>
<dbReference type="Proteomes" id="UP000009022">
    <property type="component" value="Unassembled WGS sequence"/>
</dbReference>
<dbReference type="AlphaFoldDB" id="B3S0S2"/>
<accession>B3S0S2</accession>
<sequence length="723" mass="81907">MELEKGEILKDGTDLARKQSLLPSGPSTLCFVTEDFVSEEFNVDGFITSCRSSVSPEVLRNDLKTYFDILKSSMVELINKDYADFVNLSTNLVGLDKAISNISAPLEQIKTEVGSVKDCIGQAMNGINRRLKKRTELREKKARLQRLLNISDSVDKIEKLLQISSTSPQNMMSASSEEENYGHLIERVAIEFNQLLFNLNQSKGLPFVQKIQLRIDSISRTLKSSLDRLFEEAVGGGQTDSLARCLRTYAAIDKVQEAETLFRNMVVKPRTNEIIKSEMLDVVALQTMYQKIIDFIPIHCGLLLELTAETTLSDIGRGSITTSGSKIRGYDFLVHSVFPEVVSSIEVRLPSIFAPGNPDIFHQKFTATLEFIAKFEYHCCSQSSILRLRDHSSYKQFMSKWNLPVYFQIRFKDIGELTESAYTNPFITVSDKICRLNVTNTLWYCVSRCWSDDVFLLNLTHLFWKLTMQLLSRFSYWLTNVKENLVSSPNFGLEDRSKGSSIDTNKSRESKRDVVLSDTAHVINLIGDIDILIPMPISRLNFYSLKLLKSSSILESIKEACDNVVLHLPKFESHVITQVADSCKQHLDAANSVPRQYRRTNREMPGKCSTYVHAIFIPLKSFISERSDHISSNKCKDWVTRILQIVADKYFNIINDILTSVEKTRDSLMRLKKNIAAAASGSSTSVSDEDKIRLQLQLDVLEFANEVSLLTLVNSTVKLEIMC</sequence>
<dbReference type="RefSeq" id="XP_002113217.1">
    <property type="nucleotide sequence ID" value="XM_002113181.1"/>
</dbReference>
<dbReference type="CTD" id="6754797"/>
<dbReference type="Pfam" id="PF12022">
    <property type="entry name" value="COG2_C"/>
    <property type="match status" value="1"/>
</dbReference>
<proteinExistence type="inferred from homology"/>
<dbReference type="OrthoDB" id="332281at2759"/>
<feature type="domain" description="COG complex component COG2 C-terminal" evidence="10">
    <location>
        <begin position="399"/>
        <end position="700"/>
    </location>
</feature>
<dbReference type="GO" id="GO:0007030">
    <property type="term" value="P:Golgi organization"/>
    <property type="evidence" value="ECO:0000318"/>
    <property type="project" value="GO_Central"/>
</dbReference>
<keyword evidence="4" id="KW-0813">Transport</keyword>
<dbReference type="Pfam" id="PF06148">
    <property type="entry name" value="COG2_N"/>
    <property type="match status" value="1"/>
</dbReference>
<keyword evidence="7" id="KW-0472">Membrane</keyword>
<dbReference type="PANTHER" id="PTHR12961">
    <property type="entry name" value="CONSERVED OLIGOMERIC GOLGI COMPLEX COMPONENT 2"/>
    <property type="match status" value="1"/>
</dbReference>
<dbReference type="PhylomeDB" id="B3S0S2"/>
<keyword evidence="5" id="KW-0653">Protein transport</keyword>
<dbReference type="KEGG" id="tad:TRIADDRAFT_26404"/>
<dbReference type="OMA" id="CWAEGVY"/>